<name>A0A918WJD2_STRCJ</name>
<reference evidence="2" key="1">
    <citation type="journal article" date="2014" name="Int. J. Syst. Evol. Microbiol.">
        <title>Complete genome sequence of Corynebacterium casei LMG S-19264T (=DSM 44701T), isolated from a smear-ripened cheese.</title>
        <authorList>
            <consortium name="US DOE Joint Genome Institute (JGI-PGF)"/>
            <person name="Walter F."/>
            <person name="Albersmeier A."/>
            <person name="Kalinowski J."/>
            <person name="Ruckert C."/>
        </authorList>
    </citation>
    <scope>NUCLEOTIDE SEQUENCE</scope>
    <source>
        <strain evidence="2">JCM 4633</strain>
    </source>
</reference>
<dbReference type="Gene3D" id="3.40.50.150">
    <property type="entry name" value="Vaccinia Virus protein VP39"/>
    <property type="match status" value="1"/>
</dbReference>
<dbReference type="InterPro" id="IPR049690">
    <property type="entry name" value="Daptide_MTase"/>
</dbReference>
<organism evidence="2 3">
    <name type="scientific">Streptomyces cinnamoneus</name>
    <name type="common">Streptoverticillium cinnamoneum</name>
    <dbReference type="NCBI Taxonomy" id="53446"/>
    <lineage>
        <taxon>Bacteria</taxon>
        <taxon>Bacillati</taxon>
        <taxon>Actinomycetota</taxon>
        <taxon>Actinomycetes</taxon>
        <taxon>Kitasatosporales</taxon>
        <taxon>Streptomycetaceae</taxon>
        <taxon>Streptomyces</taxon>
        <taxon>Streptomyces cinnamoneus group</taxon>
    </lineage>
</organism>
<feature type="domain" description="Methyltransferase" evidence="1">
    <location>
        <begin position="62"/>
        <end position="160"/>
    </location>
</feature>
<evidence type="ECO:0000259" key="1">
    <source>
        <dbReference type="Pfam" id="PF13649"/>
    </source>
</evidence>
<proteinExistence type="predicted"/>
<evidence type="ECO:0000313" key="3">
    <source>
        <dbReference type="Proteomes" id="UP000646244"/>
    </source>
</evidence>
<comment type="caution">
    <text evidence="2">The sequence shown here is derived from an EMBL/GenBank/DDBJ whole genome shotgun (WGS) entry which is preliminary data.</text>
</comment>
<dbReference type="GO" id="GO:0008168">
    <property type="term" value="F:methyltransferase activity"/>
    <property type="evidence" value="ECO:0007669"/>
    <property type="project" value="UniProtKB-ARBA"/>
</dbReference>
<dbReference type="InterPro" id="IPR029063">
    <property type="entry name" value="SAM-dependent_MTases_sf"/>
</dbReference>
<accession>A0A918WJD2</accession>
<dbReference type="AlphaFoldDB" id="A0A918WJD2"/>
<dbReference type="CDD" id="cd02440">
    <property type="entry name" value="AdoMet_MTases"/>
    <property type="match status" value="1"/>
</dbReference>
<protein>
    <recommendedName>
        <fullName evidence="1">Methyltransferase domain-containing protein</fullName>
    </recommendedName>
</protein>
<dbReference type="EMBL" id="BMVB01000008">
    <property type="protein sequence ID" value="GHC51314.1"/>
    <property type="molecule type" value="Genomic_DNA"/>
</dbReference>
<dbReference type="InterPro" id="IPR041698">
    <property type="entry name" value="Methyltransf_25"/>
</dbReference>
<dbReference type="RefSeq" id="WP_190110184.1">
    <property type="nucleotide sequence ID" value="NZ_BMVB01000008.1"/>
</dbReference>
<gene>
    <name evidence="2" type="ORF">GCM10010507_29050</name>
</gene>
<reference evidence="2" key="2">
    <citation type="submission" date="2020-09" db="EMBL/GenBank/DDBJ databases">
        <authorList>
            <person name="Sun Q."/>
            <person name="Ohkuma M."/>
        </authorList>
    </citation>
    <scope>NUCLEOTIDE SEQUENCE</scope>
    <source>
        <strain evidence="2">JCM 4633</strain>
    </source>
</reference>
<sequence length="270" mass="28800">MTTITTTIPGRAGELLAALGDRAVLHDMYDAYGSQVYHGLSQHGDHEIRELLGIIRQLPGPVLDLAAGSGRLTMPFLAMGREVTALELSPSMLELLSARLDAGPAALRERCTVVPGDMSDFSLGRRFGAVVLGTTTVSLLDEAGRPGLYRSVREHLAEGGRFLLSTVEMDAARSGENEAEMIVPAGESTLRMYEYWAPGDAARTVTVFPGELDESGEGEVHVCTTTIGVLPADRLEAELAEAGFAVRARHPLPMAGVRHPSVLLEAEVIA</sequence>
<dbReference type="NCBIfam" id="NF041820">
    <property type="entry name" value="daptide_MTase"/>
    <property type="match status" value="1"/>
</dbReference>
<evidence type="ECO:0000313" key="2">
    <source>
        <dbReference type="EMBL" id="GHC51314.1"/>
    </source>
</evidence>
<dbReference type="SUPFAM" id="SSF53335">
    <property type="entry name" value="S-adenosyl-L-methionine-dependent methyltransferases"/>
    <property type="match status" value="1"/>
</dbReference>
<dbReference type="Pfam" id="PF13649">
    <property type="entry name" value="Methyltransf_25"/>
    <property type="match status" value="1"/>
</dbReference>
<dbReference type="Proteomes" id="UP000646244">
    <property type="component" value="Unassembled WGS sequence"/>
</dbReference>